<name>A0ABS7SBL3_9MICO</name>
<keyword evidence="1" id="KW-0812">Transmembrane</keyword>
<protein>
    <submittedName>
        <fullName evidence="2">Uncharacterized protein</fullName>
    </submittedName>
</protein>
<keyword evidence="3" id="KW-1185">Reference proteome</keyword>
<comment type="caution">
    <text evidence="2">The sequence shown here is derived from an EMBL/GenBank/DDBJ whole genome shotgun (WGS) entry which is preliminary data.</text>
</comment>
<reference evidence="2 3" key="1">
    <citation type="submission" date="2021-04" db="EMBL/GenBank/DDBJ databases">
        <title>Ruania sp. nov., isolated from sandy soil of mangrove forest.</title>
        <authorList>
            <person name="Ge X."/>
            <person name="Huang R."/>
            <person name="Liu W."/>
        </authorList>
    </citation>
    <scope>NUCLEOTIDE SEQUENCE [LARGE SCALE GENOMIC DNA]</scope>
    <source>
        <strain evidence="2 3">N2-46</strain>
    </source>
</reference>
<proteinExistence type="predicted"/>
<feature type="transmembrane region" description="Helical" evidence="1">
    <location>
        <begin position="6"/>
        <end position="28"/>
    </location>
</feature>
<evidence type="ECO:0000256" key="1">
    <source>
        <dbReference type="SAM" id="Phobius"/>
    </source>
</evidence>
<keyword evidence="1" id="KW-0472">Membrane</keyword>
<organism evidence="2 3">
    <name type="scientific">Occultella gossypii</name>
    <dbReference type="NCBI Taxonomy" id="2800820"/>
    <lineage>
        <taxon>Bacteria</taxon>
        <taxon>Bacillati</taxon>
        <taxon>Actinomycetota</taxon>
        <taxon>Actinomycetes</taxon>
        <taxon>Micrococcales</taxon>
        <taxon>Ruaniaceae</taxon>
        <taxon>Occultella</taxon>
    </lineage>
</organism>
<gene>
    <name evidence="2" type="ORF">KCQ71_13945</name>
</gene>
<keyword evidence="1" id="KW-1133">Transmembrane helix</keyword>
<dbReference type="Proteomes" id="UP000826651">
    <property type="component" value="Unassembled WGS sequence"/>
</dbReference>
<dbReference type="EMBL" id="JAGSHT010000013">
    <property type="protein sequence ID" value="MBZ2197263.1"/>
    <property type="molecule type" value="Genomic_DNA"/>
</dbReference>
<accession>A0ABS7SBL3</accession>
<sequence length="107" mass="11902">MTTAELIPVIVQIVVLNAIWITCVVIFATDRIKARKEPAKPAPNPAAGWCVACSRIVRRWERCACGEMFAYNGRCVFDNVSVPYVSRLTAEQLAHMPDDADRPEEPA</sequence>
<dbReference type="RefSeq" id="WP_223406895.1">
    <property type="nucleotide sequence ID" value="NZ_JAGSHT010000013.1"/>
</dbReference>
<evidence type="ECO:0000313" key="2">
    <source>
        <dbReference type="EMBL" id="MBZ2197263.1"/>
    </source>
</evidence>
<evidence type="ECO:0000313" key="3">
    <source>
        <dbReference type="Proteomes" id="UP000826651"/>
    </source>
</evidence>